<evidence type="ECO:0000256" key="1">
    <source>
        <dbReference type="SAM" id="MobiDB-lite"/>
    </source>
</evidence>
<evidence type="ECO:0000313" key="2">
    <source>
        <dbReference type="EMBL" id="EPQ67534.1"/>
    </source>
</evidence>
<gene>
    <name evidence="2" type="ORF">BGT96224_A21238</name>
</gene>
<reference evidence="3" key="1">
    <citation type="journal article" date="2013" name="Nat. Genet.">
        <title>The wheat powdery mildew genome shows the unique evolution of an obligate biotroph.</title>
        <authorList>
            <person name="Wicker T."/>
            <person name="Oberhaensli S."/>
            <person name="Parlange F."/>
            <person name="Buchmann J.P."/>
            <person name="Shatalina M."/>
            <person name="Roffler S."/>
            <person name="Ben-David R."/>
            <person name="Dolezel J."/>
            <person name="Simkova H."/>
            <person name="Schulze-Lefert P."/>
            <person name="Spanu P.D."/>
            <person name="Bruggmann R."/>
            <person name="Amselem J."/>
            <person name="Quesneville H."/>
            <person name="Ver Loren van Themaat E."/>
            <person name="Paape T."/>
            <person name="Shimizu K.K."/>
            <person name="Keller B."/>
        </authorList>
    </citation>
    <scope>NUCLEOTIDE SEQUENCE [LARGE SCALE GENOMIC DNA]</scope>
    <source>
        <strain evidence="3">96224</strain>
    </source>
</reference>
<evidence type="ECO:0000313" key="3">
    <source>
        <dbReference type="Proteomes" id="UP000053110"/>
    </source>
</evidence>
<dbReference type="Proteomes" id="UP000053110">
    <property type="component" value="Unassembled WGS sequence"/>
</dbReference>
<evidence type="ECO:0008006" key="4">
    <source>
        <dbReference type="Google" id="ProtNLM"/>
    </source>
</evidence>
<dbReference type="AlphaFoldDB" id="A0A656KPN8"/>
<feature type="region of interest" description="Disordered" evidence="1">
    <location>
        <begin position="59"/>
        <end position="82"/>
    </location>
</feature>
<dbReference type="OrthoDB" id="3611560at2759"/>
<dbReference type="EMBL" id="KE373476">
    <property type="protein sequence ID" value="EPQ67534.1"/>
    <property type="molecule type" value="Genomic_DNA"/>
</dbReference>
<protein>
    <recommendedName>
        <fullName evidence="4">EKA-like protein</fullName>
    </recommendedName>
</protein>
<name>A0A656KPN8_BLUGR</name>
<sequence length="152" mass="16266">MSSADSLTSIGTKLERASDLAAIRISNVPVAITTLLGRIHVTEEMVTNEITRVTKAAPLKARPHDSRSCPARPTRASPVTKEQLETIRQASQREYAAVARAKAALRRAAAAVEQTEAGSSIVQISNAYEVLMKDSDPIDIENSVVKNATPSS</sequence>
<accession>A0A656KPN8</accession>
<organism evidence="2 3">
    <name type="scientific">Blumeria graminis f. sp. tritici 96224</name>
    <dbReference type="NCBI Taxonomy" id="1268274"/>
    <lineage>
        <taxon>Eukaryota</taxon>
        <taxon>Fungi</taxon>
        <taxon>Dikarya</taxon>
        <taxon>Ascomycota</taxon>
        <taxon>Pezizomycotina</taxon>
        <taxon>Leotiomycetes</taxon>
        <taxon>Erysiphales</taxon>
        <taxon>Erysiphaceae</taxon>
        <taxon>Blumeria</taxon>
    </lineage>
</organism>
<proteinExistence type="predicted"/>